<organism evidence="1">
    <name type="scientific">Diospyros kaki</name>
    <name type="common">Kaki persimmon</name>
    <name type="synonym">Diospyros chinensis</name>
    <dbReference type="NCBI Taxonomy" id="35925"/>
    <lineage>
        <taxon>Eukaryota</taxon>
        <taxon>Viridiplantae</taxon>
        <taxon>Streptophyta</taxon>
        <taxon>Embryophyta</taxon>
        <taxon>Tracheophyta</taxon>
        <taxon>Spermatophyta</taxon>
        <taxon>Magnoliopsida</taxon>
        <taxon>eudicotyledons</taxon>
        <taxon>Gunneridae</taxon>
        <taxon>Pentapetalae</taxon>
        <taxon>asterids</taxon>
        <taxon>Ericales</taxon>
        <taxon>Ebenaceae</taxon>
        <taxon>Diospyros</taxon>
    </lineage>
</organism>
<proteinExistence type="predicted"/>
<sequence length="43" mass="4768">ADIFTKSLRFNCFSSLSLSSSHSLFFRVLSLSPPLISLSNSLF</sequence>
<evidence type="ECO:0000313" key="1">
    <source>
        <dbReference type="EMBL" id="ABU49406.1"/>
    </source>
</evidence>
<accession>A7UGT2</accession>
<dbReference type="EMBL" id="EU068717">
    <property type="protein sequence ID" value="ABU49406.1"/>
    <property type="molecule type" value="Genomic_DNA"/>
</dbReference>
<name>A7UGT2_DIOKA</name>
<dbReference type="AlphaFoldDB" id="A7UGT2"/>
<feature type="non-terminal residue" evidence="1">
    <location>
        <position position="1"/>
    </location>
</feature>
<reference evidence="1" key="1">
    <citation type="submission" date="2007-07" db="EMBL/GenBank/DDBJ databases">
        <authorList>
            <person name="Du X.Y."/>
            <person name="Zhang Q.L."/>
            <person name="Luo Z.R."/>
        </authorList>
    </citation>
    <scope>NUCLEOTIDE SEQUENCE</scope>
</reference>
<reference evidence="1" key="2">
    <citation type="journal article" date="2009" name="Tree Genet. Genomes">
        <title>Development of retrotransposon primers and their utilization for germplasm identification in Diospyros spp. (Ebenaceae).</title>
        <authorList>
            <person name="Du X."/>
            <person name="Zhang Q."/>
            <person name="Luo Z."/>
        </authorList>
    </citation>
    <scope>NUCLEOTIDE SEQUENCE</scope>
</reference>
<protein>
    <submittedName>
        <fullName evidence="1">Ribonuclease H</fullName>
    </submittedName>
</protein>
<gene>
    <name evidence="1" type="primary">rnaseH</name>
</gene>